<proteinExistence type="predicted"/>
<accession>A0A873WEK7</accession>
<dbReference type="EMBL" id="MT701586">
    <property type="protein sequence ID" value="QPB08663.1"/>
    <property type="molecule type" value="Genomic_DNA"/>
</dbReference>
<sequence>MNAAKFARMRAQIQHRSHGHRQRTRALAHLVRDARAALVVMDRKVVGYRLPNGEMVCIKHRYRTEAQAIADMERIQAGNINGGRVPQRAYWCQHCRGFHLTSQTKAERFGTSE</sequence>
<dbReference type="Proteomes" id="UP000663491">
    <property type="component" value="Segment"/>
</dbReference>
<name>A0A873WEK7_9CAUD</name>
<keyword evidence="2" id="KW-1185">Reference proteome</keyword>
<evidence type="ECO:0000313" key="2">
    <source>
        <dbReference type="Proteomes" id="UP000663491"/>
    </source>
</evidence>
<protein>
    <submittedName>
        <fullName evidence="1">Uncharacterized protein</fullName>
    </submittedName>
</protein>
<evidence type="ECO:0000313" key="1">
    <source>
        <dbReference type="EMBL" id="QPB08663.1"/>
    </source>
</evidence>
<gene>
    <name evidence="1" type="ORF">CPT_Mica_051</name>
</gene>
<reference evidence="1" key="1">
    <citation type="submission" date="2020-07" db="EMBL/GenBank/DDBJ databases">
        <title>Complete genome sequence of Burkholderia cenocepacia myophage Mica.</title>
        <authorList>
            <person name="Garcia J.A."/>
            <person name="Yao G.W."/>
            <person name="Guadalupe Vizoso-Pinto M."/>
            <person name="Gonzalez C."/>
            <person name="Liu M.L."/>
            <person name="Gill J."/>
        </authorList>
    </citation>
    <scope>NUCLEOTIDE SEQUENCE</scope>
</reference>
<organism evidence="1 2">
    <name type="scientific">Burkholderia phage Mica</name>
    <dbReference type="NCBI Taxonomy" id="2767579"/>
    <lineage>
        <taxon>Viruses</taxon>
        <taxon>Duplodnaviria</taxon>
        <taxon>Heunggongvirae</taxon>
        <taxon>Uroviricota</taxon>
        <taxon>Caudoviricetes</taxon>
        <taxon>Micavirus</taxon>
        <taxon>Micavirus Mica</taxon>
    </lineage>
</organism>